<evidence type="ECO:0000313" key="2">
    <source>
        <dbReference type="EMBL" id="MDB0579272.1"/>
    </source>
</evidence>
<evidence type="ECO:0000313" key="5">
    <source>
        <dbReference type="Proteomes" id="UP000216682"/>
    </source>
</evidence>
<comment type="caution">
    <text evidence="1">The sequence shown here is derived from an EMBL/GenBank/DDBJ whole genome shotgun (WGS) entry which is preliminary data.</text>
</comment>
<proteinExistence type="predicted"/>
<dbReference type="Proteomes" id="UP000216682">
    <property type="component" value="Unassembled WGS sequence"/>
</dbReference>
<dbReference type="AlphaFoldDB" id="A0A0C2H7G4"/>
<dbReference type="EMBL" id="JXII01000010">
    <property type="protein sequence ID" value="KIH69815.1"/>
    <property type="molecule type" value="Genomic_DNA"/>
</dbReference>
<dbReference type="Proteomes" id="UP000527860">
    <property type="component" value="Unassembled WGS sequence"/>
</dbReference>
<keyword evidence="6" id="KW-1185">Reference proteome</keyword>
<organism evidence="1 4">
    <name type="scientific">Salinicoccus roseus</name>
    <dbReference type="NCBI Taxonomy" id="45670"/>
    <lineage>
        <taxon>Bacteria</taxon>
        <taxon>Bacillati</taxon>
        <taxon>Bacillota</taxon>
        <taxon>Bacilli</taxon>
        <taxon>Bacillales</taxon>
        <taxon>Staphylococcaceae</taxon>
        <taxon>Salinicoccus</taxon>
    </lineage>
</organism>
<evidence type="ECO:0000313" key="3">
    <source>
        <dbReference type="EMBL" id="OZT78540.1"/>
    </source>
</evidence>
<gene>
    <name evidence="3" type="ORF">CFN03_04485</name>
    <name evidence="2" type="ORF">F7P68_0001795</name>
    <name evidence="1" type="ORF">SN16_12065</name>
</gene>
<dbReference type="EMBL" id="NPEZ01000001">
    <property type="protein sequence ID" value="OZT78540.1"/>
    <property type="molecule type" value="Genomic_DNA"/>
</dbReference>
<reference evidence="2" key="3">
    <citation type="submission" date="2020-04" db="EMBL/GenBank/DDBJ databases">
        <authorList>
            <person name="Tanveer F."/>
            <person name="Xie Y."/>
            <person name="Shinwari Z.K."/>
        </authorList>
    </citation>
    <scope>NUCLEOTIDE SEQUENCE</scope>
    <source>
        <strain evidence="2">MOSEL-ME25</strain>
    </source>
</reference>
<reference evidence="2" key="4">
    <citation type="submission" date="2022-12" db="EMBL/GenBank/DDBJ databases">
        <title>Genome analysis and biological profiling of marine Salinicoccus roseus MOSEL-ME25.</title>
        <authorList>
            <person name="Mirza F.T."/>
            <person name="Xie Y."/>
            <person name="Shinwari Z.K."/>
        </authorList>
    </citation>
    <scope>NUCLEOTIDE SEQUENCE</scope>
    <source>
        <strain evidence="2">MOSEL-ME25</strain>
    </source>
</reference>
<dbReference type="OrthoDB" id="2390090at2"/>
<dbReference type="EMBL" id="JABEVU030000001">
    <property type="protein sequence ID" value="MDB0579272.1"/>
    <property type="molecule type" value="Genomic_DNA"/>
</dbReference>
<dbReference type="Proteomes" id="UP000031546">
    <property type="component" value="Unassembled WGS sequence"/>
</dbReference>
<sequence length="71" mass="8137">MEKYASEQIKDMLAEKQSKGDLKRSEDCMHKDIVKCFLEGKAHKYVCMECGFADSSRAAFFSYPQSDQEMG</sequence>
<accession>A0A0C2H7G4</accession>
<reference evidence="1 4" key="1">
    <citation type="submission" date="2015-01" db="EMBL/GenBank/DDBJ databases">
        <title>Genome sequences of high lactate-tolerant strain Salinicoccus roseus W12 with industrial interest.</title>
        <authorList>
            <person name="Wang H."/>
            <person name="Yu B."/>
        </authorList>
    </citation>
    <scope>NUCLEOTIDE SEQUENCE [LARGE SCALE GENOMIC DNA]</scope>
    <source>
        <strain evidence="1 4">W12</strain>
    </source>
</reference>
<dbReference type="RefSeq" id="WP_040106881.1">
    <property type="nucleotide sequence ID" value="NZ_BMCA01000001.1"/>
</dbReference>
<name>A0A0C2H7G4_9STAP</name>
<evidence type="ECO:0000313" key="4">
    <source>
        <dbReference type="Proteomes" id="UP000031546"/>
    </source>
</evidence>
<dbReference type="GeneID" id="77846277"/>
<protein>
    <submittedName>
        <fullName evidence="1">Uncharacterized protein</fullName>
    </submittedName>
</protein>
<evidence type="ECO:0000313" key="6">
    <source>
        <dbReference type="Proteomes" id="UP000527860"/>
    </source>
</evidence>
<evidence type="ECO:0000313" key="1">
    <source>
        <dbReference type="EMBL" id="KIH69815.1"/>
    </source>
</evidence>
<dbReference type="STRING" id="45670.SN16_12065"/>
<reference evidence="3 5" key="2">
    <citation type="submission" date="2017-07" db="EMBL/GenBank/DDBJ databases">
        <title>Shotgun whole genome sequences of three halophilic bacterial isolates.</title>
        <authorList>
            <person name="Pozzo T."/>
            <person name="Higdon S.M."/>
            <person name="Quillaguaman J."/>
        </authorList>
    </citation>
    <scope>NUCLEOTIDE SEQUENCE [LARGE SCALE GENOMIC DNA]</scope>
    <source>
        <strain evidence="3 5">BU-1</strain>
    </source>
</reference>